<protein>
    <submittedName>
        <fullName evidence="1">Uncharacterized protein</fullName>
    </submittedName>
</protein>
<name>A0A0R0LW45_9MICR</name>
<gene>
    <name evidence="1" type="ORF">M153_7650002973</name>
</gene>
<sequence>MQSSFPLKHNQSKQFNTFKNSNFTHKRNTIKNLYLLYTKGLDIKPLGYDSLTSNQRRKTIHTNLEYIANPIHTNSIPFEEMVLDLKLPKSGIMVKKKLYQLTSMSQDLFKFQKRFTNTRQTNNWNEKASIQILEYLIESEIYEQLIEGDTDTKLDYLFKLKYNEGACIAYSNHLKRTYLSQFHLVGEYIFSLKESKKNERH</sequence>
<comment type="caution">
    <text evidence="1">The sequence shown here is derived from an EMBL/GenBank/DDBJ whole genome shotgun (WGS) entry which is preliminary data.</text>
</comment>
<dbReference type="EMBL" id="LGUB01000292">
    <property type="protein sequence ID" value="KRH93570.1"/>
    <property type="molecule type" value="Genomic_DNA"/>
</dbReference>
<dbReference type="AlphaFoldDB" id="A0A0R0LW45"/>
<evidence type="ECO:0000313" key="2">
    <source>
        <dbReference type="Proteomes" id="UP000051530"/>
    </source>
</evidence>
<keyword evidence="2" id="KW-1185">Reference proteome</keyword>
<accession>A0A0R0LW45</accession>
<dbReference type="Proteomes" id="UP000051530">
    <property type="component" value="Unassembled WGS sequence"/>
</dbReference>
<organism evidence="1 2">
    <name type="scientific">Pseudoloma neurophilia</name>
    <dbReference type="NCBI Taxonomy" id="146866"/>
    <lineage>
        <taxon>Eukaryota</taxon>
        <taxon>Fungi</taxon>
        <taxon>Fungi incertae sedis</taxon>
        <taxon>Microsporidia</taxon>
        <taxon>Pseudoloma</taxon>
    </lineage>
</organism>
<evidence type="ECO:0000313" key="1">
    <source>
        <dbReference type="EMBL" id="KRH93570.1"/>
    </source>
</evidence>
<dbReference type="VEuPathDB" id="MicrosporidiaDB:M153_7650002973"/>
<reference evidence="1 2" key="1">
    <citation type="submission" date="2015-07" db="EMBL/GenBank/DDBJ databases">
        <title>The genome of Pseudoloma neurophilia, a relevant intracellular parasite of the zebrafish.</title>
        <authorList>
            <person name="Ndikumana S."/>
            <person name="Pelin A."/>
            <person name="Sanders J."/>
            <person name="Corradi N."/>
        </authorList>
    </citation>
    <scope>NUCLEOTIDE SEQUENCE [LARGE SCALE GENOMIC DNA]</scope>
    <source>
        <strain evidence="1 2">MK1</strain>
    </source>
</reference>
<proteinExistence type="predicted"/>